<dbReference type="GO" id="GO:0070941">
    <property type="term" value="P:eisosome assembly"/>
    <property type="evidence" value="ECO:0007669"/>
    <property type="project" value="TreeGrafter"/>
</dbReference>
<feature type="compositionally biased region" description="Low complexity" evidence="1">
    <location>
        <begin position="211"/>
        <end position="223"/>
    </location>
</feature>
<feature type="region of interest" description="Disordered" evidence="1">
    <location>
        <begin position="319"/>
        <end position="371"/>
    </location>
</feature>
<feature type="compositionally biased region" description="Low complexity" evidence="1">
    <location>
        <begin position="759"/>
        <end position="772"/>
    </location>
</feature>
<feature type="compositionally biased region" description="Basic and acidic residues" evidence="1">
    <location>
        <begin position="321"/>
        <end position="332"/>
    </location>
</feature>
<evidence type="ECO:0000256" key="1">
    <source>
        <dbReference type="SAM" id="MobiDB-lite"/>
    </source>
</evidence>
<keyword evidence="3" id="KW-1185">Reference proteome</keyword>
<evidence type="ECO:0000313" key="2">
    <source>
        <dbReference type="EMBL" id="KAJ2902978.1"/>
    </source>
</evidence>
<dbReference type="PANTHER" id="PTHR28298:SF1">
    <property type="entry name" value="EISOSOME PROTEIN 1"/>
    <property type="match status" value="1"/>
</dbReference>
<feature type="compositionally biased region" description="Low complexity" evidence="1">
    <location>
        <begin position="104"/>
        <end position="114"/>
    </location>
</feature>
<feature type="compositionally biased region" description="Polar residues" evidence="1">
    <location>
        <begin position="717"/>
        <end position="729"/>
    </location>
</feature>
<feature type="region of interest" description="Disordered" evidence="1">
    <location>
        <begin position="1"/>
        <end position="265"/>
    </location>
</feature>
<gene>
    <name evidence="2" type="ORF">MKZ38_010562</name>
</gene>
<dbReference type="PANTHER" id="PTHR28298">
    <property type="entry name" value="EISOSOME PROTEIN 1"/>
    <property type="match status" value="1"/>
</dbReference>
<proteinExistence type="predicted"/>
<dbReference type="InterPro" id="IPR024527">
    <property type="entry name" value="Eisosome1"/>
</dbReference>
<feature type="compositionally biased region" description="Low complexity" evidence="1">
    <location>
        <begin position="634"/>
        <end position="649"/>
    </location>
</feature>
<feature type="compositionally biased region" description="Basic and acidic residues" evidence="1">
    <location>
        <begin position="739"/>
        <end position="749"/>
    </location>
</feature>
<dbReference type="Pfam" id="PF12757">
    <property type="entry name" value="Eisosome1"/>
    <property type="match status" value="1"/>
</dbReference>
<feature type="compositionally biased region" description="Polar residues" evidence="1">
    <location>
        <begin position="1"/>
        <end position="13"/>
    </location>
</feature>
<reference evidence="2" key="1">
    <citation type="submission" date="2022-07" db="EMBL/GenBank/DDBJ databases">
        <title>Draft genome sequence of Zalerion maritima ATCC 34329, a (micro)plastics degrading marine fungus.</title>
        <authorList>
            <person name="Paco A."/>
            <person name="Goncalves M.F.M."/>
            <person name="Rocha-Santos T.A.P."/>
            <person name="Alves A."/>
        </authorList>
    </citation>
    <scope>NUCLEOTIDE SEQUENCE</scope>
    <source>
        <strain evidence="2">ATCC 34329</strain>
    </source>
</reference>
<feature type="compositionally biased region" description="Low complexity" evidence="1">
    <location>
        <begin position="34"/>
        <end position="51"/>
    </location>
</feature>
<dbReference type="Proteomes" id="UP001201980">
    <property type="component" value="Unassembled WGS sequence"/>
</dbReference>
<dbReference type="EMBL" id="JAKWBI020000094">
    <property type="protein sequence ID" value="KAJ2902978.1"/>
    <property type="molecule type" value="Genomic_DNA"/>
</dbReference>
<feature type="compositionally biased region" description="Polar residues" evidence="1">
    <location>
        <begin position="92"/>
        <end position="102"/>
    </location>
</feature>
<protein>
    <submittedName>
        <fullName evidence="2">Uncharacterized protein</fullName>
    </submittedName>
</protein>
<name>A0AAD5WSW7_9PEZI</name>
<feature type="compositionally biased region" description="Basic and acidic residues" evidence="1">
    <location>
        <begin position="824"/>
        <end position="833"/>
    </location>
</feature>
<evidence type="ECO:0000313" key="3">
    <source>
        <dbReference type="Proteomes" id="UP001201980"/>
    </source>
</evidence>
<sequence length="833" mass="90940">MQGASSVNQQQPSGPAAGGRLKYANPRDLPSYPSLGLKKSDSAASAAASLGWANQKSPDSPKMDRSPSSISASASAAALLAHDSKMPAANVPSESSTASLKPNASLRAATLAAAGPTQSQRRVRPAPQPKGPSSPILSSNAASQAYNSDRPSPKLVPTLRNSPVQVPEIDRRGSILAASGAMASSPSSPSSARPRAQSSPLTKDSYPDQQNAAANALSAATLAHRPSRREHSDQSGAVPYTTMPRSMFTATPPVKLETDDQKRNDKIHSDALAMARKIYTQQQAMFDAAKKTHDSEGVASPSAGVTSLQDTAYKLAQQRLSKLEGGHQKNSDYQDYYGPQPPTSRRLSTRGVLRRRASSDTDVAVQDRQQSERIQRQMSIFNKNVSEVDEKKRTDDRQALMALAHKNVQTQLAGMDSKITEETGWVLPSSNKNTEWELKAQAAARQRSDERAGTSHKGQVDIGGGKYMDMKAIEEIASKRMKPVLDDINEKAEKEREQIEKEKAEQEAKKKAAEERKAKEKAEKEAQKKQRDHEKQEERERRHKEKQEERGRREKEKQEERARREQQKQEEHQRKEEERAKKEEEKVAKAEQKNQSKDERRRTKELASAAKALKKQQSQHEGPGEDAASDNDRSSVLSSRPSTPMSSHSQQNPTGSPRSPPQGNLKTWLKTRLNRPRGRSNVSATEQDQRDGHGNQSDNSRPSTRESGAGFIGGANLTRSMQSLPSNRSDSMRDVAMAGRDHDFLREGESEIPLNTDRPVSPLSSSGSSSLVDGGNDASDSYNSRSRAENNVSGLSAPPPAPTQKPLGGKQLVGSGMGSGSVPRDSRFQEMMD</sequence>
<feature type="compositionally biased region" description="Basic and acidic residues" evidence="1">
    <location>
        <begin position="468"/>
        <end position="605"/>
    </location>
</feature>
<feature type="compositionally biased region" description="Polar residues" evidence="1">
    <location>
        <begin position="694"/>
        <end position="706"/>
    </location>
</feature>
<feature type="compositionally biased region" description="Low complexity" evidence="1">
    <location>
        <begin position="66"/>
        <end position="81"/>
    </location>
</feature>
<accession>A0AAD5WSW7</accession>
<organism evidence="2 3">
    <name type="scientific">Zalerion maritima</name>
    <dbReference type="NCBI Taxonomy" id="339359"/>
    <lineage>
        <taxon>Eukaryota</taxon>
        <taxon>Fungi</taxon>
        <taxon>Dikarya</taxon>
        <taxon>Ascomycota</taxon>
        <taxon>Pezizomycotina</taxon>
        <taxon>Sordariomycetes</taxon>
        <taxon>Lulworthiomycetidae</taxon>
        <taxon>Lulworthiales</taxon>
        <taxon>Lulworthiaceae</taxon>
        <taxon>Zalerion</taxon>
    </lineage>
</organism>
<feature type="compositionally biased region" description="Polar residues" evidence="1">
    <location>
        <begin position="135"/>
        <end position="150"/>
    </location>
</feature>
<feature type="region of interest" description="Disordered" evidence="1">
    <location>
        <begin position="432"/>
        <end position="833"/>
    </location>
</feature>
<comment type="caution">
    <text evidence="2">The sequence shown here is derived from an EMBL/GenBank/DDBJ whole genome shotgun (WGS) entry which is preliminary data.</text>
</comment>
<dbReference type="AlphaFoldDB" id="A0AAD5WSW7"/>
<feature type="compositionally biased region" description="Basic and acidic residues" evidence="1">
    <location>
        <begin position="256"/>
        <end position="265"/>
    </location>
</feature>
<feature type="compositionally biased region" description="Low complexity" evidence="1">
    <location>
        <begin position="177"/>
        <end position="200"/>
    </location>
</feature>
<feature type="compositionally biased region" description="Polar residues" evidence="1">
    <location>
        <begin position="778"/>
        <end position="794"/>
    </location>
</feature>
<feature type="compositionally biased region" description="Polar residues" evidence="1">
    <location>
        <begin position="650"/>
        <end position="665"/>
    </location>
</feature>